<organism evidence="9">
    <name type="scientific">Aspergillus arachidicola</name>
    <dbReference type="NCBI Taxonomy" id="656916"/>
    <lineage>
        <taxon>Eukaryota</taxon>
        <taxon>Fungi</taxon>
        <taxon>Dikarya</taxon>
        <taxon>Ascomycota</taxon>
        <taxon>Pezizomycotina</taxon>
        <taxon>Eurotiomycetes</taxon>
        <taxon>Eurotiomycetidae</taxon>
        <taxon>Eurotiales</taxon>
        <taxon>Aspergillaceae</taxon>
        <taxon>Aspergillus</taxon>
        <taxon>Aspergillus subgen. Circumdati</taxon>
    </lineage>
</organism>
<evidence type="ECO:0000259" key="8">
    <source>
        <dbReference type="PROSITE" id="PS50893"/>
    </source>
</evidence>
<evidence type="ECO:0000256" key="3">
    <source>
        <dbReference type="ARBA" id="ARBA00022741"/>
    </source>
</evidence>
<dbReference type="GO" id="GO:0042626">
    <property type="term" value="F:ATPase-coupled transmembrane transporter activity"/>
    <property type="evidence" value="ECO:0007669"/>
    <property type="project" value="TreeGrafter"/>
</dbReference>
<reference evidence="9" key="1">
    <citation type="submission" date="2019-04" db="EMBL/GenBank/DDBJ databases">
        <title>Friends and foes A comparative genomics study of 23 Aspergillus species from section Flavi.</title>
        <authorList>
            <consortium name="DOE Joint Genome Institute"/>
            <person name="Kjaerbolling I."/>
            <person name="Vesth T."/>
            <person name="Frisvad J.C."/>
            <person name="Nybo J.L."/>
            <person name="Theobald S."/>
            <person name="Kildgaard S."/>
            <person name="Isbrandt T."/>
            <person name="Kuo A."/>
            <person name="Sato A."/>
            <person name="Lyhne E.K."/>
            <person name="Kogle M.E."/>
            <person name="Wiebenga A."/>
            <person name="Kun R.S."/>
            <person name="Lubbers R.J."/>
            <person name="Makela M.R."/>
            <person name="Barry K."/>
            <person name="Chovatia M."/>
            <person name="Clum A."/>
            <person name="Daum C."/>
            <person name="Haridas S."/>
            <person name="He G."/>
            <person name="LaButti K."/>
            <person name="Lipzen A."/>
            <person name="Mondo S."/>
            <person name="Riley R."/>
            <person name="Salamov A."/>
            <person name="Simmons B.A."/>
            <person name="Magnuson J.K."/>
            <person name="Henrissat B."/>
            <person name="Mortensen U.H."/>
            <person name="Larsen T.O."/>
            <person name="Devries R.P."/>
            <person name="Grigoriev I.V."/>
            <person name="Machida M."/>
            <person name="Baker S.E."/>
            <person name="Andersen M.R."/>
        </authorList>
    </citation>
    <scope>NUCLEOTIDE SEQUENCE</scope>
    <source>
        <strain evidence="9">CBS 117612</strain>
    </source>
</reference>
<feature type="transmembrane region" description="Helical" evidence="7">
    <location>
        <begin position="629"/>
        <end position="652"/>
    </location>
</feature>
<evidence type="ECO:0000256" key="7">
    <source>
        <dbReference type="SAM" id="Phobius"/>
    </source>
</evidence>
<sequence length="1068" mass="118769">MAAFGSQVFCLFPLPTAPVAALRIDFLSAATSLFGDVLFLTSPEPSFQEQVTSWVVARLALLKAVLIFLESGNKESILMPHCRDLPPEHLAGTFGKTFFTWINPILTKGYTDILTPQDIPGLERNLSSERLRRDILRAWDQRRKPETTLTLPVTLLRFAKGAFLSAILPRMFLILFRYCQPVLINAAVRFVHNGNENSNDRNYAYWLIVISTAVYHHQLNRLRIINRSALIALLHHRALHIQSECHDNGGPITLMSVDVETLSTLGDMLHEAWAYILEVIIGTALLASQIGWLCFVPLVGVCCSSWMSACLVSLILLKPGCVISEATKYKLQYDYDALCLHITLVDRRLDIRQAQVGSGITESHERAAILLADVSIQYPHTRVCAQEPWLPSGSIKEVICGGLQIDETWYKQVLFASELLKDLDALPDGDGTEIQFPGLNLSGGQRQRVALARVLYARCEIVILDDTFRALDGKTEKAIVHNLLGPDGVFRNHGTTAIVITNSAQYFPLADHILVLSDSKIHLQGSWDKLQHDSKQIDKFMPDEREYRHISQGSEAQGSANMQKDSRVDAARDLTRQSGDSRLYGYYLNAMGVRNGLFMLMCTVSYSFFITFSQYWVKWWAEARDKQTAFYMGGYIILALIAWISTNGTMWFGEDIQLVDRQLPNDFQALGTLGTIDASQKPAYLLVCLQQWLNLVLDLVIAFVAVGLVALAVASRGTETSTAVGLSLNMIILANTTLLRLVESWTSLEVSLGAIARLRSVVTETPREESTGEQKLSPPANWPVSGSIVVHGLEASYSPPKLALQNIHLEVKAGQKLLICGRTGSGKSTLFLSFLRLLDLQHGSIMVDNINISNMSQTYLRRHCFITVPQDPFTLAEATLRFNLDPEGSLPDTVLIDVLEKTRLWEHICQFSNLNQRKSSEIEALLDLPMSSLPPLSAGQQQSLSLSRALARKEAFTAPEYSDLQTRLSVAERRPILLLDEATSALDPHTEAVMQDVIEEEFTQKGYTVIVVAHRVGGMVQYFRDGIDAVVWMSEGRIERVVRTQAAVGLALKDDRGGGSNLCSTDLP</sequence>
<feature type="transmembrane region" description="Helical" evidence="7">
    <location>
        <begin position="597"/>
        <end position="617"/>
    </location>
</feature>
<keyword evidence="6 7" id="KW-0472">Membrane</keyword>
<feature type="domain" description="ABC transporter" evidence="8">
    <location>
        <begin position="788"/>
        <end position="1060"/>
    </location>
</feature>
<feature type="transmembrane region" description="Helical" evidence="7">
    <location>
        <begin position="720"/>
        <end position="742"/>
    </location>
</feature>
<dbReference type="InterPro" id="IPR017871">
    <property type="entry name" value="ABC_transporter-like_CS"/>
</dbReference>
<dbReference type="Gene3D" id="1.20.1560.10">
    <property type="entry name" value="ABC transporter type 1, transmembrane domain"/>
    <property type="match status" value="2"/>
</dbReference>
<evidence type="ECO:0000256" key="6">
    <source>
        <dbReference type="ARBA" id="ARBA00023136"/>
    </source>
</evidence>
<dbReference type="GO" id="GO:0005524">
    <property type="term" value="F:ATP binding"/>
    <property type="evidence" value="ECO:0007669"/>
    <property type="project" value="UniProtKB-KW"/>
</dbReference>
<dbReference type="SUPFAM" id="SSF52540">
    <property type="entry name" value="P-loop containing nucleoside triphosphate hydrolases"/>
    <property type="match status" value="2"/>
</dbReference>
<dbReference type="InterPro" id="IPR003439">
    <property type="entry name" value="ABC_transporter-like_ATP-bd"/>
</dbReference>
<dbReference type="EMBL" id="ML737119">
    <property type="protein sequence ID" value="KAE8345516.1"/>
    <property type="molecule type" value="Genomic_DNA"/>
</dbReference>
<dbReference type="GO" id="GO:0016020">
    <property type="term" value="C:membrane"/>
    <property type="evidence" value="ECO:0007669"/>
    <property type="project" value="UniProtKB-SubCell"/>
</dbReference>
<keyword evidence="5 7" id="KW-1133">Transmembrane helix</keyword>
<keyword evidence="3" id="KW-0547">Nucleotide-binding</keyword>
<comment type="subcellular location">
    <subcellularLocation>
        <location evidence="1">Membrane</location>
        <topology evidence="1">Multi-pass membrane protein</topology>
    </subcellularLocation>
</comment>
<name>A0A5N6YLN3_9EURO</name>
<evidence type="ECO:0000256" key="2">
    <source>
        <dbReference type="ARBA" id="ARBA00022692"/>
    </source>
</evidence>
<gene>
    <name evidence="9" type="ORF">BDV24DRAFT_178254</name>
</gene>
<dbReference type="InterPro" id="IPR050173">
    <property type="entry name" value="ABC_transporter_C-like"/>
</dbReference>
<evidence type="ECO:0000256" key="1">
    <source>
        <dbReference type="ARBA" id="ARBA00004141"/>
    </source>
</evidence>
<dbReference type="Proteomes" id="UP000325558">
    <property type="component" value="Unassembled WGS sequence"/>
</dbReference>
<dbReference type="GO" id="GO:0016887">
    <property type="term" value="F:ATP hydrolysis activity"/>
    <property type="evidence" value="ECO:0007669"/>
    <property type="project" value="InterPro"/>
</dbReference>
<keyword evidence="4" id="KW-0067">ATP-binding</keyword>
<evidence type="ECO:0000256" key="4">
    <source>
        <dbReference type="ARBA" id="ARBA00022840"/>
    </source>
</evidence>
<keyword evidence="2 7" id="KW-0812">Transmembrane</keyword>
<dbReference type="PANTHER" id="PTHR24223">
    <property type="entry name" value="ATP-BINDING CASSETTE SUB-FAMILY C"/>
    <property type="match status" value="1"/>
</dbReference>
<feature type="domain" description="ABC transporter" evidence="8">
    <location>
        <begin position="329"/>
        <end position="543"/>
    </location>
</feature>
<proteinExistence type="predicted"/>
<accession>A0A5N6YLN3</accession>
<dbReference type="Gene3D" id="3.40.50.300">
    <property type="entry name" value="P-loop containing nucleotide triphosphate hydrolases"/>
    <property type="match status" value="2"/>
</dbReference>
<dbReference type="SMART" id="SM00382">
    <property type="entry name" value="AAA"/>
    <property type="match status" value="2"/>
</dbReference>
<dbReference type="InterPro" id="IPR036640">
    <property type="entry name" value="ABC1_TM_sf"/>
</dbReference>
<dbReference type="SUPFAM" id="SSF90123">
    <property type="entry name" value="ABC transporter transmembrane region"/>
    <property type="match status" value="1"/>
</dbReference>
<feature type="transmembrane region" description="Helical" evidence="7">
    <location>
        <begin position="692"/>
        <end position="714"/>
    </location>
</feature>
<dbReference type="Pfam" id="PF00005">
    <property type="entry name" value="ABC_tran"/>
    <property type="match status" value="2"/>
</dbReference>
<evidence type="ECO:0000313" key="9">
    <source>
        <dbReference type="EMBL" id="KAE8345516.1"/>
    </source>
</evidence>
<evidence type="ECO:0000256" key="5">
    <source>
        <dbReference type="ARBA" id="ARBA00022989"/>
    </source>
</evidence>
<dbReference type="InterPro" id="IPR027417">
    <property type="entry name" value="P-loop_NTPase"/>
</dbReference>
<dbReference type="InterPro" id="IPR003593">
    <property type="entry name" value="AAA+_ATPase"/>
</dbReference>
<dbReference type="PROSITE" id="PS00211">
    <property type="entry name" value="ABC_TRANSPORTER_1"/>
    <property type="match status" value="1"/>
</dbReference>
<dbReference type="PANTHER" id="PTHR24223:SF345">
    <property type="entry name" value="ABC MULTIDRUG TRANSPORTER (EUROFUNG)"/>
    <property type="match status" value="1"/>
</dbReference>
<dbReference type="OrthoDB" id="4139357at2759"/>
<dbReference type="AlphaFoldDB" id="A0A5N6YLN3"/>
<dbReference type="PROSITE" id="PS50893">
    <property type="entry name" value="ABC_TRANSPORTER_2"/>
    <property type="match status" value="2"/>
</dbReference>
<protein>
    <recommendedName>
        <fullName evidence="8">ABC transporter domain-containing protein</fullName>
    </recommendedName>
</protein>